<sequence>MFKFFVWVIGLPIVVLAVFFAISNQEATTFTMWPTEYSIAMPLFWAVEGALVIGLLLGIFFAWLSASRRRSEVRRLRSELNTARRRADQAESKLKAA</sequence>
<evidence type="ECO:0000256" key="2">
    <source>
        <dbReference type="ARBA" id="ARBA00022692"/>
    </source>
</evidence>
<proteinExistence type="predicted"/>
<evidence type="ECO:0000259" key="7">
    <source>
        <dbReference type="Pfam" id="PF06305"/>
    </source>
</evidence>
<evidence type="ECO:0000313" key="8">
    <source>
        <dbReference type="EMBL" id="KAA5604907.1"/>
    </source>
</evidence>
<gene>
    <name evidence="8" type="ORF">F1188_13895</name>
</gene>
<dbReference type="OrthoDB" id="7357768at2"/>
<comment type="caution">
    <text evidence="8">The sequence shown here is derived from an EMBL/GenBank/DDBJ whole genome shotgun (WGS) entry which is preliminary data.</text>
</comment>
<evidence type="ECO:0000256" key="3">
    <source>
        <dbReference type="ARBA" id="ARBA00022989"/>
    </source>
</evidence>
<keyword evidence="3 6" id="KW-1133">Transmembrane helix</keyword>
<name>A0A5M6IAD9_9PROT</name>
<keyword evidence="9" id="KW-1185">Reference proteome</keyword>
<feature type="coiled-coil region" evidence="5">
    <location>
        <begin position="66"/>
        <end position="93"/>
    </location>
</feature>
<feature type="transmembrane region" description="Helical" evidence="6">
    <location>
        <begin position="43"/>
        <end position="66"/>
    </location>
</feature>
<protein>
    <submittedName>
        <fullName evidence="8">DUF1049 domain-containing protein</fullName>
    </submittedName>
</protein>
<organism evidence="8 9">
    <name type="scientific">Roseospira marina</name>
    <dbReference type="NCBI Taxonomy" id="140057"/>
    <lineage>
        <taxon>Bacteria</taxon>
        <taxon>Pseudomonadati</taxon>
        <taxon>Pseudomonadota</taxon>
        <taxon>Alphaproteobacteria</taxon>
        <taxon>Rhodospirillales</taxon>
        <taxon>Rhodospirillaceae</taxon>
        <taxon>Roseospira</taxon>
    </lineage>
</organism>
<dbReference type="InterPro" id="IPR010445">
    <property type="entry name" value="LapA_dom"/>
</dbReference>
<reference evidence="8 9" key="1">
    <citation type="submission" date="2019-09" db="EMBL/GenBank/DDBJ databases">
        <title>Genome sequence of Roseospira marina, one of the more divergent members of the non-sulfur purple photosynthetic bacterial family, the Rhodospirillaceae.</title>
        <authorList>
            <person name="Meyer T."/>
            <person name="Kyndt J."/>
        </authorList>
    </citation>
    <scope>NUCLEOTIDE SEQUENCE [LARGE SCALE GENOMIC DNA]</scope>
    <source>
        <strain evidence="8 9">DSM 15113</strain>
    </source>
</reference>
<accession>A0A5M6IAD9</accession>
<evidence type="ECO:0000256" key="5">
    <source>
        <dbReference type="SAM" id="Coils"/>
    </source>
</evidence>
<dbReference type="Proteomes" id="UP000324065">
    <property type="component" value="Unassembled WGS sequence"/>
</dbReference>
<evidence type="ECO:0000256" key="6">
    <source>
        <dbReference type="SAM" id="Phobius"/>
    </source>
</evidence>
<evidence type="ECO:0000256" key="4">
    <source>
        <dbReference type="ARBA" id="ARBA00023136"/>
    </source>
</evidence>
<keyword evidence="1" id="KW-1003">Cell membrane</keyword>
<dbReference type="EMBL" id="VWPJ01000013">
    <property type="protein sequence ID" value="KAA5604907.1"/>
    <property type="molecule type" value="Genomic_DNA"/>
</dbReference>
<feature type="domain" description="Lipopolysaccharide assembly protein A" evidence="7">
    <location>
        <begin position="24"/>
        <end position="85"/>
    </location>
</feature>
<dbReference type="AlphaFoldDB" id="A0A5M6IAD9"/>
<evidence type="ECO:0000313" key="9">
    <source>
        <dbReference type="Proteomes" id="UP000324065"/>
    </source>
</evidence>
<dbReference type="GO" id="GO:0005886">
    <property type="term" value="C:plasma membrane"/>
    <property type="evidence" value="ECO:0007669"/>
    <property type="project" value="InterPro"/>
</dbReference>
<dbReference type="Pfam" id="PF06305">
    <property type="entry name" value="LapA_dom"/>
    <property type="match status" value="1"/>
</dbReference>
<keyword evidence="2 6" id="KW-0812">Transmembrane</keyword>
<dbReference type="RefSeq" id="WP_150063038.1">
    <property type="nucleotide sequence ID" value="NZ_JACHII010000012.1"/>
</dbReference>
<keyword evidence="4 6" id="KW-0472">Membrane</keyword>
<keyword evidence="5" id="KW-0175">Coiled coil</keyword>
<evidence type="ECO:0000256" key="1">
    <source>
        <dbReference type="ARBA" id="ARBA00022475"/>
    </source>
</evidence>